<sequence>MSSLSPIFNSIQANTDDIIPTQITSKQNKRRVSITGLLNLPNLNANNVLIKKNRIENKRIYYKRQRKILLKRHQKQQQLQDKKRRKSFDNISLQQSNNEFEAQVGLSRKGSTVSSVISRALSESRDDEEADSDNESDMNSIRGYNDYDYINNGSYHDIRNNQQSMDYASNNESALEDDDSGDYEDNMSLTRSISLPSVHERDELIESDNEQVGMKWLLAEHSKRLLQRQKQNSANTYGSIESPKNDSMSNDEEYDDISLKVPNYNKFDHHLLTGQLTSDKNNGILSYHDFIRLIQLKSSQHTRNLSKKPYVNTTTTKEILQILKFSTPLIMTFLLEQIFNIISSLTVGHLGARELSAVAISNITYNIIIAFFEAICTSYLDILMPQAYASGNYKSVGLHLQRSLFFSMFLFTWVFIFVQWKISYVIEFIVPEDEKELVGLAASYMKVLIWGTPGFILFENLKRYVQAMGKYEVGLYVLILCFPINVIMSYLLVWNERIGIGFLGAAVAIVINFYLMFFLILIYIVKYTNRKCWNGFTKKSLCNWWDLFKLVLPGIIMVEAEDLSYELLTLIASYLGTKYLAAQSAISIITVLFFNIGFGISVVVSNRLSNYIGVKNIHNAALTVKASIMIALGLGFFVWTSLSLFRYPIAKMFTNDNEVLELITDTLPVVGFIEIFDCMNCILNSCLRASAKQFIGSIINLSIYYLVGIPLAIFLSMYMEYKVIGIWAGIGTGMALITCSCLLVCFFTDWNKVLEHFEMLKEVEEEESDEEDEEEYDDGDDDDSDEEEQLITAP</sequence>
<proteinExistence type="inferred from homology"/>
<feature type="transmembrane region" description="Helical" evidence="7">
    <location>
        <begin position="442"/>
        <end position="461"/>
    </location>
</feature>
<evidence type="ECO:0000256" key="3">
    <source>
        <dbReference type="ARBA" id="ARBA00022692"/>
    </source>
</evidence>
<evidence type="ECO:0008006" key="10">
    <source>
        <dbReference type="Google" id="ProtNLM"/>
    </source>
</evidence>
<keyword evidence="5 7" id="KW-0472">Membrane</keyword>
<feature type="transmembrane region" description="Helical" evidence="7">
    <location>
        <begin position="694"/>
        <end position="718"/>
    </location>
</feature>
<dbReference type="Pfam" id="PF01554">
    <property type="entry name" value="MatE"/>
    <property type="match status" value="2"/>
</dbReference>
<comment type="similarity">
    <text evidence="2">Belongs to the multi antimicrobial extrusion (MATE) (TC 2.A.66.1) family.</text>
</comment>
<dbReference type="AlphaFoldDB" id="A0A1L0B3H0"/>
<feature type="region of interest" description="Disordered" evidence="6">
    <location>
        <begin position="228"/>
        <end position="252"/>
    </location>
</feature>
<dbReference type="InterPro" id="IPR045069">
    <property type="entry name" value="MATE_euk"/>
</dbReference>
<dbReference type="OrthoDB" id="3972310at2759"/>
<evidence type="ECO:0000256" key="5">
    <source>
        <dbReference type="ARBA" id="ARBA00023136"/>
    </source>
</evidence>
<dbReference type="Proteomes" id="UP000183365">
    <property type="component" value="Unassembled WGS sequence"/>
</dbReference>
<feature type="transmembrane region" description="Helical" evidence="7">
    <location>
        <begin position="626"/>
        <end position="647"/>
    </location>
</feature>
<dbReference type="CDD" id="cd13132">
    <property type="entry name" value="MATE_eukaryotic"/>
    <property type="match status" value="1"/>
</dbReference>
<evidence type="ECO:0000313" key="9">
    <source>
        <dbReference type="Proteomes" id="UP000183365"/>
    </source>
</evidence>
<comment type="subcellular location">
    <subcellularLocation>
        <location evidence="1">Membrane</location>
        <topology evidence="1">Multi-pass membrane protein</topology>
    </subcellularLocation>
</comment>
<feature type="compositionally biased region" description="Acidic residues" evidence="6">
    <location>
        <begin position="125"/>
        <end position="136"/>
    </location>
</feature>
<dbReference type="GO" id="GO:1990961">
    <property type="term" value="P:xenobiotic detoxification by transmembrane export across the plasma membrane"/>
    <property type="evidence" value="ECO:0007669"/>
    <property type="project" value="InterPro"/>
</dbReference>
<dbReference type="GO" id="GO:0015297">
    <property type="term" value="F:antiporter activity"/>
    <property type="evidence" value="ECO:0007669"/>
    <property type="project" value="InterPro"/>
</dbReference>
<feature type="region of interest" description="Disordered" evidence="6">
    <location>
        <begin position="762"/>
        <end position="794"/>
    </location>
</feature>
<name>A0A1L0B3H0_9ASCO</name>
<keyword evidence="9" id="KW-1185">Reference proteome</keyword>
<evidence type="ECO:0000256" key="1">
    <source>
        <dbReference type="ARBA" id="ARBA00004141"/>
    </source>
</evidence>
<evidence type="ECO:0000256" key="6">
    <source>
        <dbReference type="SAM" id="MobiDB-lite"/>
    </source>
</evidence>
<feature type="transmembrane region" description="Helical" evidence="7">
    <location>
        <begin position="500"/>
        <end position="524"/>
    </location>
</feature>
<dbReference type="GO" id="GO:0042910">
    <property type="term" value="F:xenobiotic transmembrane transporter activity"/>
    <property type="evidence" value="ECO:0007669"/>
    <property type="project" value="InterPro"/>
</dbReference>
<feature type="transmembrane region" description="Helical" evidence="7">
    <location>
        <begin position="363"/>
        <end position="383"/>
    </location>
</feature>
<protein>
    <recommendedName>
        <fullName evidence="10">Transporter</fullName>
    </recommendedName>
</protein>
<keyword evidence="3 7" id="KW-0812">Transmembrane</keyword>
<dbReference type="GO" id="GO:0016020">
    <property type="term" value="C:membrane"/>
    <property type="evidence" value="ECO:0007669"/>
    <property type="project" value="UniProtKB-SubCell"/>
</dbReference>
<feature type="compositionally biased region" description="Polar residues" evidence="6">
    <location>
        <begin position="228"/>
        <end position="239"/>
    </location>
</feature>
<evidence type="ECO:0000256" key="7">
    <source>
        <dbReference type="SAM" id="Phobius"/>
    </source>
</evidence>
<dbReference type="EMBL" id="FQNF01000024">
    <property type="protein sequence ID" value="SGZ39499.1"/>
    <property type="molecule type" value="Genomic_DNA"/>
</dbReference>
<keyword evidence="4 7" id="KW-1133">Transmembrane helix</keyword>
<evidence type="ECO:0000313" key="8">
    <source>
        <dbReference type="EMBL" id="SGZ39499.1"/>
    </source>
</evidence>
<reference evidence="9" key="1">
    <citation type="submission" date="2016-11" db="EMBL/GenBank/DDBJ databases">
        <authorList>
            <person name="Guldener U."/>
        </authorList>
    </citation>
    <scope>NUCLEOTIDE SEQUENCE [LARGE SCALE GENOMIC DNA]</scope>
</reference>
<feature type="transmembrane region" description="Helical" evidence="7">
    <location>
        <begin position="404"/>
        <end position="422"/>
    </location>
</feature>
<dbReference type="VEuPathDB" id="FungiDB:HGUI_01699"/>
<gene>
    <name evidence="8" type="ORF">HGUI_01699</name>
</gene>
<feature type="transmembrane region" description="Helical" evidence="7">
    <location>
        <begin position="580"/>
        <end position="605"/>
    </location>
</feature>
<dbReference type="NCBIfam" id="TIGR00797">
    <property type="entry name" value="matE"/>
    <property type="match status" value="1"/>
</dbReference>
<feature type="region of interest" description="Disordered" evidence="6">
    <location>
        <begin position="117"/>
        <end position="145"/>
    </location>
</feature>
<dbReference type="InterPro" id="IPR002528">
    <property type="entry name" value="MATE_fam"/>
</dbReference>
<evidence type="ECO:0000256" key="2">
    <source>
        <dbReference type="ARBA" id="ARBA00010199"/>
    </source>
</evidence>
<accession>A0A1L0B3H0</accession>
<organism evidence="8 9">
    <name type="scientific">Hanseniaspora guilliermondii</name>
    <dbReference type="NCBI Taxonomy" id="56406"/>
    <lineage>
        <taxon>Eukaryota</taxon>
        <taxon>Fungi</taxon>
        <taxon>Dikarya</taxon>
        <taxon>Ascomycota</taxon>
        <taxon>Saccharomycotina</taxon>
        <taxon>Saccharomycetes</taxon>
        <taxon>Saccharomycodales</taxon>
        <taxon>Saccharomycodaceae</taxon>
        <taxon>Hanseniaspora</taxon>
    </lineage>
</organism>
<evidence type="ECO:0000256" key="4">
    <source>
        <dbReference type="ARBA" id="ARBA00022989"/>
    </source>
</evidence>
<feature type="transmembrane region" description="Helical" evidence="7">
    <location>
        <begin position="473"/>
        <end position="494"/>
    </location>
</feature>
<feature type="transmembrane region" description="Helical" evidence="7">
    <location>
        <begin position="724"/>
        <end position="747"/>
    </location>
</feature>
<feature type="region of interest" description="Disordered" evidence="6">
    <location>
        <begin position="72"/>
        <end position="94"/>
    </location>
</feature>
<feature type="compositionally biased region" description="Acidic residues" evidence="6">
    <location>
        <begin position="763"/>
        <end position="794"/>
    </location>
</feature>
<dbReference type="PANTHER" id="PTHR11206">
    <property type="entry name" value="MULTIDRUG RESISTANCE PROTEIN"/>
    <property type="match status" value="1"/>
</dbReference>